<evidence type="ECO:0000256" key="1">
    <source>
        <dbReference type="SAM" id="MobiDB-lite"/>
    </source>
</evidence>
<sequence>MSPRALTHALQSSVLVPESTLESISCANPDILSREQSWQHFTQGVEKQGADLDSTSRFLYAWGCKFAHLYASDGPLAKPDTQTSITEITYLTDGSCGSTCSLAALRPILDGVASSVSFGGLANTPVAVSSFNGGIRNPQWQGKETINFIQSAVDLSVLKPSISTPPRDAPVLLVPLNTQLTFTMTAQYHTALGDNAKPSEFYRIPASHHLNVWDLTENSVSQQNFVDSADAMRWLAENLYIPAAKKPFTTYPKPDLGDYEKGGSGCPGTGASGENSDSTRQLLFGSVPGDHSPPPSPPAAPLDCWPYDNPEEECSA</sequence>
<protein>
    <submittedName>
        <fullName evidence="2">Uncharacterized protein</fullName>
    </submittedName>
</protein>
<proteinExistence type="predicted"/>
<dbReference type="KEGG" id="ehx:EMIHUDRAFT_229856"/>
<dbReference type="EnsemblProtists" id="EOD33311">
    <property type="protein sequence ID" value="EOD33311"/>
    <property type="gene ID" value="EMIHUDRAFT_229856"/>
</dbReference>
<dbReference type="Proteomes" id="UP000013827">
    <property type="component" value="Unassembled WGS sequence"/>
</dbReference>
<evidence type="ECO:0000313" key="3">
    <source>
        <dbReference type="Proteomes" id="UP000013827"/>
    </source>
</evidence>
<keyword evidence="3" id="KW-1185">Reference proteome</keyword>
<accession>A0A0D3KC26</accession>
<feature type="compositionally biased region" description="Pro residues" evidence="1">
    <location>
        <begin position="291"/>
        <end position="300"/>
    </location>
</feature>
<dbReference type="RefSeq" id="XP_005785740.1">
    <property type="nucleotide sequence ID" value="XM_005785683.1"/>
</dbReference>
<dbReference type="HOGENOM" id="CLU_881199_0_0_1"/>
<feature type="region of interest" description="Disordered" evidence="1">
    <location>
        <begin position="255"/>
        <end position="316"/>
    </location>
</feature>
<dbReference type="GeneID" id="17278581"/>
<dbReference type="AlphaFoldDB" id="A0A0D3KC26"/>
<evidence type="ECO:0000313" key="2">
    <source>
        <dbReference type="EnsemblProtists" id="EOD33311"/>
    </source>
</evidence>
<reference evidence="2" key="2">
    <citation type="submission" date="2024-10" db="UniProtKB">
        <authorList>
            <consortium name="EnsemblProtists"/>
        </authorList>
    </citation>
    <scope>IDENTIFICATION</scope>
</reference>
<dbReference type="PaxDb" id="2903-EOD33311"/>
<name>A0A0D3KC26_EMIH1</name>
<reference evidence="3" key="1">
    <citation type="journal article" date="2013" name="Nature">
        <title>Pan genome of the phytoplankton Emiliania underpins its global distribution.</title>
        <authorList>
            <person name="Read B.A."/>
            <person name="Kegel J."/>
            <person name="Klute M.J."/>
            <person name="Kuo A."/>
            <person name="Lefebvre S.C."/>
            <person name="Maumus F."/>
            <person name="Mayer C."/>
            <person name="Miller J."/>
            <person name="Monier A."/>
            <person name="Salamov A."/>
            <person name="Young J."/>
            <person name="Aguilar M."/>
            <person name="Claverie J.M."/>
            <person name="Frickenhaus S."/>
            <person name="Gonzalez K."/>
            <person name="Herman E.K."/>
            <person name="Lin Y.C."/>
            <person name="Napier J."/>
            <person name="Ogata H."/>
            <person name="Sarno A.F."/>
            <person name="Shmutz J."/>
            <person name="Schroeder D."/>
            <person name="de Vargas C."/>
            <person name="Verret F."/>
            <person name="von Dassow P."/>
            <person name="Valentin K."/>
            <person name="Van de Peer Y."/>
            <person name="Wheeler G."/>
            <person name="Dacks J.B."/>
            <person name="Delwiche C.F."/>
            <person name="Dyhrman S.T."/>
            <person name="Glockner G."/>
            <person name="John U."/>
            <person name="Richards T."/>
            <person name="Worden A.Z."/>
            <person name="Zhang X."/>
            <person name="Grigoriev I.V."/>
            <person name="Allen A.E."/>
            <person name="Bidle K."/>
            <person name="Borodovsky M."/>
            <person name="Bowler C."/>
            <person name="Brownlee C."/>
            <person name="Cock J.M."/>
            <person name="Elias M."/>
            <person name="Gladyshev V.N."/>
            <person name="Groth M."/>
            <person name="Guda C."/>
            <person name="Hadaegh A."/>
            <person name="Iglesias-Rodriguez M.D."/>
            <person name="Jenkins J."/>
            <person name="Jones B.M."/>
            <person name="Lawson T."/>
            <person name="Leese F."/>
            <person name="Lindquist E."/>
            <person name="Lobanov A."/>
            <person name="Lomsadze A."/>
            <person name="Malik S.B."/>
            <person name="Marsh M.E."/>
            <person name="Mackinder L."/>
            <person name="Mock T."/>
            <person name="Mueller-Roeber B."/>
            <person name="Pagarete A."/>
            <person name="Parker M."/>
            <person name="Probert I."/>
            <person name="Quesneville H."/>
            <person name="Raines C."/>
            <person name="Rensing S.A."/>
            <person name="Riano-Pachon D.M."/>
            <person name="Richier S."/>
            <person name="Rokitta S."/>
            <person name="Shiraiwa Y."/>
            <person name="Soanes D.M."/>
            <person name="van der Giezen M."/>
            <person name="Wahlund T.M."/>
            <person name="Williams B."/>
            <person name="Wilson W."/>
            <person name="Wolfe G."/>
            <person name="Wurch L.L."/>
        </authorList>
    </citation>
    <scope>NUCLEOTIDE SEQUENCE</scope>
</reference>
<feature type="compositionally biased region" description="Gly residues" evidence="1">
    <location>
        <begin position="262"/>
        <end position="271"/>
    </location>
</feature>
<organism evidence="2 3">
    <name type="scientific">Emiliania huxleyi (strain CCMP1516)</name>
    <dbReference type="NCBI Taxonomy" id="280463"/>
    <lineage>
        <taxon>Eukaryota</taxon>
        <taxon>Haptista</taxon>
        <taxon>Haptophyta</taxon>
        <taxon>Prymnesiophyceae</taxon>
        <taxon>Isochrysidales</taxon>
        <taxon>Noelaerhabdaceae</taxon>
        <taxon>Emiliania</taxon>
    </lineage>
</organism>